<dbReference type="PROSITE" id="PS50005">
    <property type="entry name" value="TPR"/>
    <property type="match status" value="1"/>
</dbReference>
<dbReference type="RefSeq" id="YP_010039879.1">
    <property type="nucleotide sequence ID" value="NC_054176.1"/>
</dbReference>
<gene>
    <name evidence="2" type="primary">ycf3</name>
</gene>
<reference evidence="2" key="1">
    <citation type="submission" date="2020-08" db="EMBL/GenBank/DDBJ databases">
        <title>Complete chloroplast genome sequence of Mucuna prurien and its phylogenetic position.</title>
        <authorList>
            <person name="Yuan X.X."/>
        </authorList>
    </citation>
    <scope>NUCLEOTIDE SEQUENCE</scope>
</reference>
<keyword evidence="1" id="KW-0802">TPR repeat</keyword>
<accession>A0A873AEP8</accession>
<dbReference type="EMBL" id="MT919240">
    <property type="protein sequence ID" value="QOY46353.1"/>
    <property type="molecule type" value="Genomic_DNA"/>
</dbReference>
<dbReference type="InterPro" id="IPR011990">
    <property type="entry name" value="TPR-like_helical_dom_sf"/>
</dbReference>
<dbReference type="AlphaFoldDB" id="A0A873AEP8"/>
<protein>
    <submittedName>
        <fullName evidence="2">Photosystem I assembly protein ycf3</fullName>
    </submittedName>
</protein>
<proteinExistence type="predicted"/>
<evidence type="ECO:0000313" key="2">
    <source>
        <dbReference type="EMBL" id="QOY46353.1"/>
    </source>
</evidence>
<dbReference type="SMART" id="SM00028">
    <property type="entry name" value="TPR"/>
    <property type="match status" value="2"/>
</dbReference>
<dbReference type="SUPFAM" id="SSF48452">
    <property type="entry name" value="TPR-like"/>
    <property type="match status" value="1"/>
</dbReference>
<evidence type="ECO:0000256" key="1">
    <source>
        <dbReference type="PROSITE-ProRule" id="PRU00339"/>
    </source>
</evidence>
<organism evidence="2">
    <name type="scientific">Mucuna pruriens</name>
    <name type="common">Velvet bean</name>
    <name type="synonym">Dolichos pruriens</name>
    <dbReference type="NCBI Taxonomy" id="157652"/>
    <lineage>
        <taxon>Eukaryota</taxon>
        <taxon>Viridiplantae</taxon>
        <taxon>Streptophyta</taxon>
        <taxon>Embryophyta</taxon>
        <taxon>Tracheophyta</taxon>
        <taxon>Spermatophyta</taxon>
        <taxon>Magnoliopsida</taxon>
        <taxon>eudicotyledons</taxon>
        <taxon>Gunneridae</taxon>
        <taxon>Pentapetalae</taxon>
        <taxon>rosids</taxon>
        <taxon>fabids</taxon>
        <taxon>Fabales</taxon>
        <taxon>Fabaceae</taxon>
        <taxon>Papilionoideae</taxon>
        <taxon>50 kb inversion clade</taxon>
        <taxon>NPAAA clade</taxon>
        <taxon>indigoferoid/millettioid clade</taxon>
        <taxon>Phaseoleae</taxon>
        <taxon>Mucuna</taxon>
    </lineage>
</organism>
<dbReference type="Pfam" id="PF00515">
    <property type="entry name" value="TPR_1"/>
    <property type="match status" value="1"/>
</dbReference>
<dbReference type="Gene3D" id="1.25.40.10">
    <property type="entry name" value="Tetratricopeptide repeat domain"/>
    <property type="match status" value="1"/>
</dbReference>
<keyword evidence="2" id="KW-0934">Plastid</keyword>
<dbReference type="PROSITE" id="PS50293">
    <property type="entry name" value="TPR_REGION"/>
    <property type="match status" value="1"/>
</dbReference>
<geneLocation type="plastid" evidence="2"/>
<dbReference type="GeneID" id="63645449"/>
<sequence length="648" mass="76696">MPRSRINENFIDKTFSIVANILLRIIPTTSGEKRAFTYYRDGAIGFYFFTEIGKKWKKPTLAEGEICKYKGLIPSVVYPRLMQPHMLKLKVYSIKRKVIPILMWLGQPGPTSSTDRQHWERSTTLGNQEHENFVSIYREIDIHVLSRLRQTRMVGTINIHLVHILDTHITIEDYWGDKFREIKQRRGQRNCWSYCFFYPVPTYLMLRNHFLQEGWLDIFLKKHKPCSVNNENTAIFFDSMYFYHYTHKGGAVRDENLTYGSGAEILRTESRPERMSAQSEGNYAEALQNYYEAMRLEIDPYDRSYILYNIGLIHTSNGEHTKALEYYFRALERNPFLPQAFNNMAVICHYVRLSPLKKEKRKEQANPQILIKKILEIKAFYIYIYRPKQRFLSAVAKNETSKKSKYEEINMSRYPLFYGKKIKLIKEASKGSINAVLNRYNKNCLLISRKKSQESTYVIKKIPRYFEQRCSIKSQRKKVFSLYFINKKEKTFSKILKKWIYYKVYDIKNRDSYFSENSNEGVNADALFPFLKVGEKIKLKKKFFISPNSSLKLMEITSFFLLVNFKIIEQKKNGLLSRMSQEILKYGSKERNRLTYSDRGEQAIRQGDSEVAESWFNQAAEYWKQAIALTPGNYIEAQNWLKITGRFE</sequence>
<dbReference type="InterPro" id="IPR019734">
    <property type="entry name" value="TPR_rpt"/>
</dbReference>
<name>A0A873AEP8_MUCPR</name>
<feature type="repeat" description="TPR" evidence="1">
    <location>
        <begin position="304"/>
        <end position="337"/>
    </location>
</feature>